<feature type="transmembrane region" description="Helical" evidence="6">
    <location>
        <begin position="433"/>
        <end position="457"/>
    </location>
</feature>
<dbReference type="PANTHER" id="PTHR35402:SF1">
    <property type="entry name" value="TYPE II SECRETION SYSTEM PROTEIN GSPF DOMAIN-CONTAINING PROTEIN"/>
    <property type="match status" value="1"/>
</dbReference>
<accession>A0A075GBH5</accession>
<dbReference type="AlphaFoldDB" id="A0A075GBH5"/>
<evidence type="ECO:0000259" key="7">
    <source>
        <dbReference type="Pfam" id="PF00482"/>
    </source>
</evidence>
<evidence type="ECO:0000256" key="2">
    <source>
        <dbReference type="ARBA" id="ARBA00022475"/>
    </source>
</evidence>
<dbReference type="InterPro" id="IPR018076">
    <property type="entry name" value="T2SS_GspF_dom"/>
</dbReference>
<evidence type="ECO:0000313" key="8">
    <source>
        <dbReference type="EMBL" id="AIE99341.1"/>
    </source>
</evidence>
<keyword evidence="5 6" id="KW-0472">Membrane</keyword>
<evidence type="ECO:0000256" key="6">
    <source>
        <dbReference type="SAM" id="Phobius"/>
    </source>
</evidence>
<feature type="transmembrane region" description="Helical" evidence="6">
    <location>
        <begin position="236"/>
        <end position="257"/>
    </location>
</feature>
<evidence type="ECO:0000256" key="3">
    <source>
        <dbReference type="ARBA" id="ARBA00022692"/>
    </source>
</evidence>
<feature type="domain" description="Type II secretion system protein GspF" evidence="7">
    <location>
        <begin position="274"/>
        <end position="399"/>
    </location>
</feature>
<dbReference type="EMBL" id="KF900561">
    <property type="protein sequence ID" value="AIE99341.1"/>
    <property type="molecule type" value="Genomic_DNA"/>
</dbReference>
<feature type="transmembrane region" description="Helical" evidence="6">
    <location>
        <begin position="378"/>
        <end position="404"/>
    </location>
</feature>
<reference evidence="8" key="1">
    <citation type="journal article" date="2014" name="Genome Biol. Evol.">
        <title>Pangenome evidence for extensive interdomain horizontal transfer affecting lineage core and shell genes in uncultured planktonic thaumarchaeota and euryarchaeota.</title>
        <authorList>
            <person name="Deschamps P."/>
            <person name="Zivanovic Y."/>
            <person name="Moreira D."/>
            <person name="Rodriguez-Valera F."/>
            <person name="Lopez-Garcia P."/>
        </authorList>
    </citation>
    <scope>NUCLEOTIDE SEQUENCE</scope>
</reference>
<keyword evidence="2" id="KW-1003">Cell membrane</keyword>
<evidence type="ECO:0000256" key="4">
    <source>
        <dbReference type="ARBA" id="ARBA00022989"/>
    </source>
</evidence>
<feature type="transmembrane region" description="Helical" evidence="6">
    <location>
        <begin position="26"/>
        <end position="44"/>
    </location>
</feature>
<gene>
    <name evidence="8" type="primary">flaJ</name>
    <name evidence="8" type="synonym">flaJ-A</name>
</gene>
<keyword evidence="4 6" id="KW-1133">Transmembrane helix</keyword>
<dbReference type="PANTHER" id="PTHR35402">
    <property type="entry name" value="INTEGRAL MEMBRANE PROTEIN-RELATED"/>
    <property type="match status" value="1"/>
</dbReference>
<protein>
    <submittedName>
        <fullName evidence="8">Type II secretion system protein (FlaJ-A, flaJ)</fullName>
    </submittedName>
</protein>
<comment type="subcellular location">
    <subcellularLocation>
        <location evidence="1">Cell membrane</location>
        <topology evidence="1">Multi-pass membrane protein</topology>
    </subcellularLocation>
</comment>
<dbReference type="InterPro" id="IPR056569">
    <property type="entry name" value="ArlJ-like"/>
</dbReference>
<dbReference type="Pfam" id="PF00482">
    <property type="entry name" value="T2SSF"/>
    <property type="match status" value="1"/>
</dbReference>
<proteinExistence type="predicted"/>
<feature type="transmembrane region" description="Helical" evidence="6">
    <location>
        <begin position="469"/>
        <end position="490"/>
    </location>
</feature>
<name>A0A075GBH5_9EURY</name>
<organism evidence="8">
    <name type="scientific">uncultured marine group II/III euryarchaeote KM3_109_G01</name>
    <dbReference type="NCBI Taxonomy" id="1457850"/>
    <lineage>
        <taxon>Archaea</taxon>
        <taxon>Methanobacteriati</taxon>
        <taxon>Methanobacteriota</taxon>
        <taxon>environmental samples</taxon>
    </lineage>
</organism>
<sequence>MARRKKKLRVDLDLPKDDNPQQTMTAILSVSMFLGIILSTFWILNTDLVLNQPNGNMPFVNMACGFDGESPLAPTYSQNESCWLLKEKPQPGTWGESWLRVDPPGQVQFFDIPGMEPIRLGGAPHPPQTLELQCTAKAARAIKYTVSIYAPNSTSPLVKSPTLFANSEGCELEFPNVQPEEDYELWLEIEPGQEQMTEFTFKVTVMAYDGIPENMNNKSFFIGPQLLLGGKDIRPFLFVNFFAYGFLVAVFPAAIFWDRKAKAILAVEDKFPDFLRDLAEYWKGGLSMTLAVRTLANSEYGALNDDIKKMSDQISWGVAFQDVLELFANRVGTPLVKRAVSLIGEANKAGGKISDILVTAANDSREIKFLQAERARAIASYIMVIWVSYMVFMGVIVVLSKVFIPAIATSNDGEGGDSSQSIGNMKIRAIDPLFFLVVFFYGVTIQALGNGAMAGLMATGRLSSGMKHAGYMMILAIISFNFVAFAPELIGVPPSPFLNPSIGTYTPGG</sequence>
<dbReference type="GO" id="GO:0005886">
    <property type="term" value="C:plasma membrane"/>
    <property type="evidence" value="ECO:0007669"/>
    <property type="project" value="UniProtKB-SubCell"/>
</dbReference>
<keyword evidence="3 6" id="KW-0812">Transmembrane</keyword>
<evidence type="ECO:0000256" key="1">
    <source>
        <dbReference type="ARBA" id="ARBA00004651"/>
    </source>
</evidence>
<evidence type="ECO:0000256" key="5">
    <source>
        <dbReference type="ARBA" id="ARBA00023136"/>
    </source>
</evidence>